<keyword evidence="2" id="KW-0472">Membrane</keyword>
<dbReference type="SUPFAM" id="SSF57196">
    <property type="entry name" value="EGF/Laminin"/>
    <property type="match status" value="1"/>
</dbReference>
<evidence type="ECO:0000259" key="3">
    <source>
        <dbReference type="PROSITE" id="PS50026"/>
    </source>
</evidence>
<keyword evidence="2" id="KW-0812">Transmembrane</keyword>
<evidence type="ECO:0000313" key="4">
    <source>
        <dbReference type="EMBL" id="KAK6170973.1"/>
    </source>
</evidence>
<comment type="caution">
    <text evidence="4">The sequence shown here is derived from an EMBL/GenBank/DDBJ whole genome shotgun (WGS) entry which is preliminary data.</text>
</comment>
<evidence type="ECO:0000256" key="2">
    <source>
        <dbReference type="SAM" id="Phobius"/>
    </source>
</evidence>
<evidence type="ECO:0000313" key="5">
    <source>
        <dbReference type="Proteomes" id="UP001347796"/>
    </source>
</evidence>
<keyword evidence="1" id="KW-1015">Disulfide bond</keyword>
<name>A0AAN8JA86_PATCE</name>
<dbReference type="SMART" id="SM00181">
    <property type="entry name" value="EGF"/>
    <property type="match status" value="1"/>
</dbReference>
<feature type="disulfide bond" evidence="1">
    <location>
        <begin position="64"/>
        <end position="73"/>
    </location>
</feature>
<feature type="domain" description="EGF-like" evidence="3">
    <location>
        <begin position="33"/>
        <end position="74"/>
    </location>
</feature>
<dbReference type="Proteomes" id="UP001347796">
    <property type="component" value="Unassembled WGS sequence"/>
</dbReference>
<dbReference type="PROSITE" id="PS00022">
    <property type="entry name" value="EGF_1"/>
    <property type="match status" value="1"/>
</dbReference>
<gene>
    <name evidence="4" type="ORF">SNE40_019245</name>
</gene>
<keyword evidence="2" id="KW-1133">Transmembrane helix</keyword>
<dbReference type="PROSITE" id="PS50026">
    <property type="entry name" value="EGF_3"/>
    <property type="match status" value="1"/>
</dbReference>
<comment type="caution">
    <text evidence="1">Lacks conserved residue(s) required for the propagation of feature annotation.</text>
</comment>
<dbReference type="AlphaFoldDB" id="A0AAN8JA86"/>
<keyword evidence="1" id="KW-0245">EGF-like domain</keyword>
<feature type="transmembrane region" description="Helical" evidence="2">
    <location>
        <begin position="91"/>
        <end position="115"/>
    </location>
</feature>
<protein>
    <recommendedName>
        <fullName evidence="3">EGF-like domain-containing protein</fullName>
    </recommendedName>
</protein>
<reference evidence="4 5" key="1">
    <citation type="submission" date="2024-01" db="EMBL/GenBank/DDBJ databases">
        <title>The genome of the rayed Mediterranean limpet Patella caerulea (Linnaeus, 1758).</title>
        <authorList>
            <person name="Anh-Thu Weber A."/>
            <person name="Halstead-Nussloch G."/>
        </authorList>
    </citation>
    <scope>NUCLEOTIDE SEQUENCE [LARGE SCALE GENOMIC DNA]</scope>
    <source>
        <strain evidence="4">AATW-2023a</strain>
        <tissue evidence="4">Whole specimen</tissue>
    </source>
</reference>
<sequence>MLHLTLTPHISEGCGRTPSKPPLDFPTHRHPCSDEEAQRSKCLNGGECYTLDLYSTGRSAHCQCREIYQGQRCEEISPDIFREGKVDTANAVSGVVVVITLVIVIIVFCFLRLYYRS</sequence>
<dbReference type="InterPro" id="IPR000742">
    <property type="entry name" value="EGF"/>
</dbReference>
<organism evidence="4 5">
    <name type="scientific">Patella caerulea</name>
    <name type="common">Rayed Mediterranean limpet</name>
    <dbReference type="NCBI Taxonomy" id="87958"/>
    <lineage>
        <taxon>Eukaryota</taxon>
        <taxon>Metazoa</taxon>
        <taxon>Spiralia</taxon>
        <taxon>Lophotrochozoa</taxon>
        <taxon>Mollusca</taxon>
        <taxon>Gastropoda</taxon>
        <taxon>Patellogastropoda</taxon>
        <taxon>Patelloidea</taxon>
        <taxon>Patellidae</taxon>
        <taxon>Patella</taxon>
    </lineage>
</organism>
<dbReference type="Gene3D" id="2.10.25.10">
    <property type="entry name" value="Laminin"/>
    <property type="match status" value="1"/>
</dbReference>
<evidence type="ECO:0000256" key="1">
    <source>
        <dbReference type="PROSITE-ProRule" id="PRU00076"/>
    </source>
</evidence>
<dbReference type="EMBL" id="JAZGQO010000014">
    <property type="protein sequence ID" value="KAK6170973.1"/>
    <property type="molecule type" value="Genomic_DNA"/>
</dbReference>
<accession>A0AAN8JA86</accession>
<keyword evidence="5" id="KW-1185">Reference proteome</keyword>
<proteinExistence type="predicted"/>